<gene>
    <name evidence="2" type="ORF">QE152_g26035</name>
</gene>
<dbReference type="Pfam" id="PF03184">
    <property type="entry name" value="DDE_1"/>
    <property type="match status" value="1"/>
</dbReference>
<sequence length="107" mass="12756">MNLQQRDQKPCQLLPLQKNARRFIPPATIMKGKYKKAEFKDSMPPDAVLFMSHKSPHINSELFMNWLKDHFLPRKPYRKVLLVLDRHSTHCSSVEMLEFADSHYIRY</sequence>
<name>A0AAW1JZM6_POPJA</name>
<evidence type="ECO:0000259" key="1">
    <source>
        <dbReference type="Pfam" id="PF03184"/>
    </source>
</evidence>
<feature type="domain" description="DDE-1" evidence="1">
    <location>
        <begin position="24"/>
        <end position="96"/>
    </location>
</feature>
<dbReference type="EMBL" id="JASPKY010000293">
    <property type="protein sequence ID" value="KAK9710430.1"/>
    <property type="molecule type" value="Genomic_DNA"/>
</dbReference>
<dbReference type="GO" id="GO:0003676">
    <property type="term" value="F:nucleic acid binding"/>
    <property type="evidence" value="ECO:0007669"/>
    <property type="project" value="InterPro"/>
</dbReference>
<accession>A0AAW1JZM6</accession>
<keyword evidence="2" id="KW-0255">Endonuclease</keyword>
<dbReference type="InterPro" id="IPR004875">
    <property type="entry name" value="DDE_SF_endonuclease_dom"/>
</dbReference>
<keyword evidence="2" id="KW-0540">Nuclease</keyword>
<evidence type="ECO:0000313" key="3">
    <source>
        <dbReference type="Proteomes" id="UP001458880"/>
    </source>
</evidence>
<organism evidence="2 3">
    <name type="scientific">Popillia japonica</name>
    <name type="common">Japanese beetle</name>
    <dbReference type="NCBI Taxonomy" id="7064"/>
    <lineage>
        <taxon>Eukaryota</taxon>
        <taxon>Metazoa</taxon>
        <taxon>Ecdysozoa</taxon>
        <taxon>Arthropoda</taxon>
        <taxon>Hexapoda</taxon>
        <taxon>Insecta</taxon>
        <taxon>Pterygota</taxon>
        <taxon>Neoptera</taxon>
        <taxon>Endopterygota</taxon>
        <taxon>Coleoptera</taxon>
        <taxon>Polyphaga</taxon>
        <taxon>Scarabaeiformia</taxon>
        <taxon>Scarabaeidae</taxon>
        <taxon>Rutelinae</taxon>
        <taxon>Popillia</taxon>
    </lineage>
</organism>
<proteinExistence type="predicted"/>
<comment type="caution">
    <text evidence="2">The sequence shown here is derived from an EMBL/GenBank/DDBJ whole genome shotgun (WGS) entry which is preliminary data.</text>
</comment>
<reference evidence="2 3" key="1">
    <citation type="journal article" date="2024" name="BMC Genomics">
        <title>De novo assembly and annotation of Popillia japonica's genome with initial clues to its potential as an invasive pest.</title>
        <authorList>
            <person name="Cucini C."/>
            <person name="Boschi S."/>
            <person name="Funari R."/>
            <person name="Cardaioli E."/>
            <person name="Iannotti N."/>
            <person name="Marturano G."/>
            <person name="Paoli F."/>
            <person name="Bruttini M."/>
            <person name="Carapelli A."/>
            <person name="Frati F."/>
            <person name="Nardi F."/>
        </authorList>
    </citation>
    <scope>NUCLEOTIDE SEQUENCE [LARGE SCALE GENOMIC DNA]</scope>
    <source>
        <strain evidence="2">DMR45628</strain>
    </source>
</reference>
<protein>
    <submittedName>
        <fullName evidence="2">DDE superfamily endonuclease</fullName>
    </submittedName>
</protein>
<dbReference type="GO" id="GO:0004519">
    <property type="term" value="F:endonuclease activity"/>
    <property type="evidence" value="ECO:0007669"/>
    <property type="project" value="UniProtKB-KW"/>
</dbReference>
<keyword evidence="2" id="KW-0378">Hydrolase</keyword>
<dbReference type="Proteomes" id="UP001458880">
    <property type="component" value="Unassembled WGS sequence"/>
</dbReference>
<evidence type="ECO:0000313" key="2">
    <source>
        <dbReference type="EMBL" id="KAK9710430.1"/>
    </source>
</evidence>
<keyword evidence="3" id="KW-1185">Reference proteome</keyword>
<dbReference type="AlphaFoldDB" id="A0AAW1JZM6"/>